<evidence type="ECO:0000256" key="8">
    <source>
        <dbReference type="ARBA" id="ARBA00022741"/>
    </source>
</evidence>
<dbReference type="NCBIfam" id="TIGR02778">
    <property type="entry name" value="ligD_pol"/>
    <property type="match status" value="1"/>
</dbReference>
<keyword evidence="5" id="KW-0548">Nucleotidyltransferase</keyword>
<feature type="region of interest" description="Disordered" evidence="21">
    <location>
        <begin position="809"/>
        <end position="831"/>
    </location>
</feature>
<dbReference type="Pfam" id="PF21686">
    <property type="entry name" value="LigD_Prim-Pol"/>
    <property type="match status" value="1"/>
</dbReference>
<dbReference type="SUPFAM" id="SSF50249">
    <property type="entry name" value="Nucleic acid-binding proteins"/>
    <property type="match status" value="1"/>
</dbReference>
<dbReference type="InterPro" id="IPR014145">
    <property type="entry name" value="LigD_pol_dom"/>
</dbReference>
<dbReference type="NCBIfam" id="TIGR02777">
    <property type="entry name" value="LigD_PE_dom"/>
    <property type="match status" value="1"/>
</dbReference>
<dbReference type="SUPFAM" id="SSF56091">
    <property type="entry name" value="DNA ligase/mRNA capping enzyme, catalytic domain"/>
    <property type="match status" value="1"/>
</dbReference>
<feature type="compositionally biased region" description="Basic and acidic residues" evidence="21">
    <location>
        <begin position="185"/>
        <end position="198"/>
    </location>
</feature>
<evidence type="ECO:0000256" key="10">
    <source>
        <dbReference type="ARBA" id="ARBA00022801"/>
    </source>
</evidence>
<comment type="catalytic activity">
    <reaction evidence="20">
        <text>ATP + (deoxyribonucleotide)n-3'-hydroxyl + 5'-phospho-(deoxyribonucleotide)m = (deoxyribonucleotide)n+m + AMP + diphosphate.</text>
        <dbReference type="EC" id="6.5.1.1"/>
    </reaction>
</comment>
<dbReference type="NCBIfam" id="TIGR02776">
    <property type="entry name" value="NHEJ_ligase_prk"/>
    <property type="match status" value="1"/>
</dbReference>
<reference evidence="23 24" key="1">
    <citation type="submission" date="2018-04" db="EMBL/GenBank/DDBJ databases">
        <authorList>
            <person name="Hagen T."/>
        </authorList>
    </citation>
    <scope>NUCLEOTIDE SEQUENCE [LARGE SCALE GENOMIC DNA]</scope>
    <source>
        <strain evidence="23 24">TPD7009</strain>
    </source>
</reference>
<feature type="region of interest" description="Disordered" evidence="21">
    <location>
        <begin position="185"/>
        <end position="214"/>
    </location>
</feature>
<dbReference type="GO" id="GO:0004527">
    <property type="term" value="F:exonuclease activity"/>
    <property type="evidence" value="ECO:0007669"/>
    <property type="project" value="UniProtKB-KW"/>
</dbReference>
<keyword evidence="6" id="KW-0540">Nuclease</keyword>
<sequence>MGLQTYNQKRKFDKTPEPKGEAVETSGNSFVVQKHDARRLHYDFRLEMDGVLKSWAVTKGPSLDPNEKRLAVHVEDHPLSYADFEGIIPRGQYGGGTVIVWDRGTWSPIGDPKKAYRKGHMEFELDGEKLKGRWHLVRMKGKPEEKRENWLLIKAHDEEASETIDLIEEATNSVKTGRSIEQVAEHPKDTWNSRDVSSKAKSAKTTGKQVHDFPKGSHKVAMPSFIKPALATLKNNAPEGSRWLHEIKFDGYRLQARIEKGEVVLLTRSGLDWTEKFGEAIRQSLAALPLETAIIDGELVVEKESGVSDFSALQADLSEGRHDRFRYYVFDLLYLDGRDLQGAELVDRKALLEKLLPSDDPVLRYSAHFQEDGEKVLQHACSLGLEGVISKVAESPYVSGRKGQWIKSKCSSGQEFVIGGYTLSSSSDQAIGSLALGVYENGKLRHVGRVGTGFTGATAEMIFDRLKPQTQTESPFSQKLTALARRDLHYVKPELVAEVEFRGWSGDGNLRHASFKGLREDKAPKEISREVEDVTKPETGDAAETPQTKIKFTHPERVYWPDQKITKADLADYYAQVWEHIAPYVTNRALSLLRCPEGIDGQTFFQKHPWRGMNKAIGAIKDPKDRSGEPLVVISDFDGMMALVQSAVLEIHPWGSTTKAWEKPDLITMDLDPGEDVEWGAVVEAALDLKSRLEAVGLAAFVKTSGGKGLHVVTPLEPKAGWAKVKSFAKKLATDMGKDEPDKYLAVATKAKRNGRIFVDYLRNGRGSTAVGPYSTRARDGATVSMPLEWSELPKIKGPAEFTVKNTPAHIEARKSDPWADFRASAKPLPG</sequence>
<evidence type="ECO:0000256" key="1">
    <source>
        <dbReference type="ARBA" id="ARBA00001936"/>
    </source>
</evidence>
<feature type="domain" description="ATP-dependent DNA ligase family profile" evidence="22">
    <location>
        <begin position="327"/>
        <end position="459"/>
    </location>
</feature>
<gene>
    <name evidence="23" type="primary">ligD</name>
    <name evidence="23" type="ORF">DC430_18250</name>
</gene>
<dbReference type="Gene3D" id="3.90.920.10">
    <property type="entry name" value="DNA primase, PRIM domain"/>
    <property type="match status" value="1"/>
</dbReference>
<keyword evidence="17" id="KW-0464">Manganese</keyword>
<dbReference type="PANTHER" id="PTHR42705">
    <property type="entry name" value="BIFUNCTIONAL NON-HOMOLOGOUS END JOINING PROTEIN LIGD"/>
    <property type="match status" value="1"/>
</dbReference>
<keyword evidence="4" id="KW-0808">Transferase</keyword>
<keyword evidence="3 23" id="KW-0436">Ligase</keyword>
<dbReference type="InterPro" id="IPR052171">
    <property type="entry name" value="NHEJ_LigD"/>
</dbReference>
<comment type="cofactor">
    <cofactor evidence="1">
        <name>Mn(2+)</name>
        <dbReference type="ChEBI" id="CHEBI:29035"/>
    </cofactor>
</comment>
<name>A0AA92C0R4_RHIRH</name>
<keyword evidence="8" id="KW-0547">Nucleotide-binding</keyword>
<dbReference type="EC" id="6.5.1.1" evidence="2"/>
<dbReference type="EMBL" id="QDFR01000007">
    <property type="protein sequence ID" value="PVE51382.1"/>
    <property type="molecule type" value="Genomic_DNA"/>
</dbReference>
<evidence type="ECO:0000256" key="20">
    <source>
        <dbReference type="ARBA" id="ARBA00034003"/>
    </source>
</evidence>
<evidence type="ECO:0000256" key="15">
    <source>
        <dbReference type="ARBA" id="ARBA00023172"/>
    </source>
</evidence>
<dbReference type="GO" id="GO:0005524">
    <property type="term" value="F:ATP binding"/>
    <property type="evidence" value="ECO:0007669"/>
    <property type="project" value="UniProtKB-KW"/>
</dbReference>
<evidence type="ECO:0000256" key="18">
    <source>
        <dbReference type="ARBA" id="ARBA00023268"/>
    </source>
</evidence>
<dbReference type="GO" id="GO:0003887">
    <property type="term" value="F:DNA-directed DNA polymerase activity"/>
    <property type="evidence" value="ECO:0007669"/>
    <property type="project" value="UniProtKB-KW"/>
</dbReference>
<dbReference type="Gene3D" id="3.30.1490.70">
    <property type="match status" value="1"/>
</dbReference>
<dbReference type="NCBIfam" id="NF004628">
    <property type="entry name" value="PRK05972.1"/>
    <property type="match status" value="1"/>
</dbReference>
<keyword evidence="9" id="KW-0227">DNA damage</keyword>
<dbReference type="InterPro" id="IPR014144">
    <property type="entry name" value="LigD_PE_domain"/>
</dbReference>
<comment type="caution">
    <text evidence="23">The sequence shown here is derived from an EMBL/GenBank/DDBJ whole genome shotgun (WGS) entry which is preliminary data.</text>
</comment>
<evidence type="ECO:0000256" key="12">
    <source>
        <dbReference type="ARBA" id="ARBA00022840"/>
    </source>
</evidence>
<feature type="compositionally biased region" description="Basic and acidic residues" evidence="21">
    <location>
        <begin position="13"/>
        <end position="22"/>
    </location>
</feature>
<dbReference type="RefSeq" id="WP_116492544.1">
    <property type="nucleotide sequence ID" value="NZ_QDFR01000007.1"/>
</dbReference>
<evidence type="ECO:0000259" key="22">
    <source>
        <dbReference type="PROSITE" id="PS50160"/>
    </source>
</evidence>
<feature type="region of interest" description="Disordered" evidence="21">
    <location>
        <begin position="1"/>
        <end position="26"/>
    </location>
</feature>
<dbReference type="Gene3D" id="3.30.470.30">
    <property type="entry name" value="DNA ligase/mRNA capping enzyme"/>
    <property type="match status" value="1"/>
</dbReference>
<evidence type="ECO:0000313" key="23">
    <source>
        <dbReference type="EMBL" id="PVE51382.1"/>
    </source>
</evidence>
<feature type="compositionally biased region" description="Basic and acidic residues" evidence="21">
    <location>
        <begin position="811"/>
        <end position="820"/>
    </location>
</feature>
<dbReference type="CDD" id="cd04862">
    <property type="entry name" value="PaeLigD_Pol_like"/>
    <property type="match status" value="1"/>
</dbReference>
<evidence type="ECO:0000256" key="9">
    <source>
        <dbReference type="ARBA" id="ARBA00022763"/>
    </source>
</evidence>
<dbReference type="GO" id="GO:0046872">
    <property type="term" value="F:metal ion binding"/>
    <property type="evidence" value="ECO:0007669"/>
    <property type="project" value="UniProtKB-KW"/>
</dbReference>
<evidence type="ECO:0000256" key="19">
    <source>
        <dbReference type="ARBA" id="ARBA00029943"/>
    </source>
</evidence>
<dbReference type="PANTHER" id="PTHR42705:SF2">
    <property type="entry name" value="BIFUNCTIONAL NON-HOMOLOGOUS END JOINING PROTEIN LIGD"/>
    <property type="match status" value="1"/>
</dbReference>
<evidence type="ECO:0000256" key="14">
    <source>
        <dbReference type="ARBA" id="ARBA00023125"/>
    </source>
</evidence>
<dbReference type="InterPro" id="IPR012309">
    <property type="entry name" value="DNA_ligase_ATP-dep_C"/>
</dbReference>
<dbReference type="NCBIfam" id="TIGR02779">
    <property type="entry name" value="NHEJ_ligase_lig"/>
    <property type="match status" value="1"/>
</dbReference>
<keyword evidence="12" id="KW-0067">ATP-binding</keyword>
<dbReference type="Gene3D" id="2.40.50.140">
    <property type="entry name" value="Nucleic acid-binding proteins"/>
    <property type="match status" value="1"/>
</dbReference>
<dbReference type="InterPro" id="IPR014146">
    <property type="entry name" value="LigD_ligase_dom"/>
</dbReference>
<keyword evidence="16" id="KW-0234">DNA repair</keyword>
<dbReference type="Proteomes" id="UP000244335">
    <property type="component" value="Unassembled WGS sequence"/>
</dbReference>
<evidence type="ECO:0000256" key="17">
    <source>
        <dbReference type="ARBA" id="ARBA00023211"/>
    </source>
</evidence>
<dbReference type="InterPro" id="IPR014143">
    <property type="entry name" value="NHEJ_ligase_prk"/>
</dbReference>
<evidence type="ECO:0000256" key="4">
    <source>
        <dbReference type="ARBA" id="ARBA00022679"/>
    </source>
</evidence>
<evidence type="ECO:0000256" key="16">
    <source>
        <dbReference type="ARBA" id="ARBA00023204"/>
    </source>
</evidence>
<dbReference type="InterPro" id="IPR033651">
    <property type="entry name" value="PaeLigD_Pol-like"/>
</dbReference>
<evidence type="ECO:0000256" key="21">
    <source>
        <dbReference type="SAM" id="MobiDB-lite"/>
    </source>
</evidence>
<keyword evidence="18" id="KW-0511">Multifunctional enzyme</keyword>
<dbReference type="Pfam" id="PF04679">
    <property type="entry name" value="DNA_ligase_A_C"/>
    <property type="match status" value="1"/>
</dbReference>
<keyword evidence="14" id="KW-0238">DNA-binding</keyword>
<evidence type="ECO:0000256" key="2">
    <source>
        <dbReference type="ARBA" id="ARBA00012727"/>
    </source>
</evidence>
<evidence type="ECO:0000313" key="24">
    <source>
        <dbReference type="Proteomes" id="UP000244335"/>
    </source>
</evidence>
<keyword evidence="15" id="KW-0233">DNA recombination</keyword>
<accession>A0AA92C0R4</accession>
<evidence type="ECO:0000256" key="13">
    <source>
        <dbReference type="ARBA" id="ARBA00022932"/>
    </source>
</evidence>
<keyword evidence="11" id="KW-0269">Exonuclease</keyword>
<dbReference type="CDD" id="cd07906">
    <property type="entry name" value="Adenylation_DNA_ligase_LigD_LigC"/>
    <property type="match status" value="1"/>
</dbReference>
<evidence type="ECO:0000256" key="5">
    <source>
        <dbReference type="ARBA" id="ARBA00022695"/>
    </source>
</evidence>
<dbReference type="Pfam" id="PF13298">
    <property type="entry name" value="LigD_N"/>
    <property type="match status" value="1"/>
</dbReference>
<proteinExistence type="predicted"/>
<dbReference type="AlphaFoldDB" id="A0AA92C0R4"/>
<keyword evidence="7" id="KW-0479">Metal-binding</keyword>
<dbReference type="InterPro" id="IPR012340">
    <property type="entry name" value="NA-bd_OB-fold"/>
</dbReference>
<evidence type="ECO:0000256" key="6">
    <source>
        <dbReference type="ARBA" id="ARBA00022722"/>
    </source>
</evidence>
<evidence type="ECO:0000256" key="11">
    <source>
        <dbReference type="ARBA" id="ARBA00022839"/>
    </source>
</evidence>
<dbReference type="InterPro" id="IPR012310">
    <property type="entry name" value="DNA_ligase_ATP-dep_cent"/>
</dbReference>
<dbReference type="GO" id="GO:0006310">
    <property type="term" value="P:DNA recombination"/>
    <property type="evidence" value="ECO:0007669"/>
    <property type="project" value="UniProtKB-KW"/>
</dbReference>
<dbReference type="GO" id="GO:0003677">
    <property type="term" value="F:DNA binding"/>
    <property type="evidence" value="ECO:0007669"/>
    <property type="project" value="UniProtKB-KW"/>
</dbReference>
<evidence type="ECO:0000256" key="3">
    <source>
        <dbReference type="ARBA" id="ARBA00022598"/>
    </source>
</evidence>
<dbReference type="Pfam" id="PF01068">
    <property type="entry name" value="DNA_ligase_A_M"/>
    <property type="match status" value="1"/>
</dbReference>
<dbReference type="GO" id="GO:0006281">
    <property type="term" value="P:DNA repair"/>
    <property type="evidence" value="ECO:0007669"/>
    <property type="project" value="UniProtKB-KW"/>
</dbReference>
<dbReference type="PROSITE" id="PS50160">
    <property type="entry name" value="DNA_LIGASE_A3"/>
    <property type="match status" value="1"/>
</dbReference>
<dbReference type="CDD" id="cd07971">
    <property type="entry name" value="OBF_DNA_ligase_LigD"/>
    <property type="match status" value="1"/>
</dbReference>
<organism evidence="23 24">
    <name type="scientific">Rhizobium rhizogenes</name>
    <name type="common">Agrobacterium rhizogenes</name>
    <dbReference type="NCBI Taxonomy" id="359"/>
    <lineage>
        <taxon>Bacteria</taxon>
        <taxon>Pseudomonadati</taxon>
        <taxon>Pseudomonadota</taxon>
        <taxon>Alphaproteobacteria</taxon>
        <taxon>Hyphomicrobiales</taxon>
        <taxon>Rhizobiaceae</taxon>
        <taxon>Rhizobium/Agrobacterium group</taxon>
        <taxon>Rhizobium</taxon>
    </lineage>
</organism>
<dbReference type="GO" id="GO:0003910">
    <property type="term" value="F:DNA ligase (ATP) activity"/>
    <property type="evidence" value="ECO:0007669"/>
    <property type="project" value="UniProtKB-EC"/>
</dbReference>
<keyword evidence="10" id="KW-0378">Hydrolase</keyword>
<evidence type="ECO:0000256" key="7">
    <source>
        <dbReference type="ARBA" id="ARBA00022723"/>
    </source>
</evidence>
<keyword evidence="13" id="KW-0239">DNA-directed DNA polymerase</keyword>
<protein>
    <recommendedName>
        <fullName evidence="2">DNA ligase (ATP)</fullName>
        <ecNumber evidence="2">6.5.1.1</ecNumber>
    </recommendedName>
    <alternativeName>
        <fullName evidence="19">NHEJ DNA polymerase</fullName>
    </alternativeName>
</protein>